<keyword evidence="1" id="KW-1133">Transmembrane helix</keyword>
<keyword evidence="1" id="KW-0472">Membrane</keyword>
<reference evidence="2 3" key="1">
    <citation type="journal article" date="2018" name="Microb. Genom.">
        <title>Expanding an expanded genome: long-read sequencing of Trypanosoma cruzi.</title>
        <authorList>
            <person name="Berna L."/>
            <person name="Rodriguez M."/>
            <person name="Chiribao M.L."/>
            <person name="Parodi-Talice A."/>
            <person name="Pita S."/>
            <person name="Rijo G."/>
            <person name="Alvarez-Valin F."/>
            <person name="Robello C."/>
        </authorList>
    </citation>
    <scope>NUCLEOTIDE SEQUENCE [LARGE SCALE GENOMIC DNA]</scope>
    <source>
        <strain evidence="2 3">TCC</strain>
    </source>
</reference>
<feature type="transmembrane region" description="Helical" evidence="1">
    <location>
        <begin position="21"/>
        <end position="43"/>
    </location>
</feature>
<dbReference type="VEuPathDB" id="TriTrypDB:C3747_234g19"/>
<dbReference type="Proteomes" id="UP000246078">
    <property type="component" value="Unassembled WGS sequence"/>
</dbReference>
<name>A0A2V2VPE5_TRYCR</name>
<feature type="transmembrane region" description="Helical" evidence="1">
    <location>
        <begin position="159"/>
        <end position="179"/>
    </location>
</feature>
<dbReference type="VEuPathDB" id="TriTrypDB:TcG_00095"/>
<comment type="caution">
    <text evidence="2">The sequence shown here is derived from an EMBL/GenBank/DDBJ whole genome shotgun (WGS) entry which is preliminary data.</text>
</comment>
<evidence type="ECO:0000256" key="1">
    <source>
        <dbReference type="SAM" id="Phobius"/>
    </source>
</evidence>
<evidence type="ECO:0000313" key="3">
    <source>
        <dbReference type="Proteomes" id="UP000246078"/>
    </source>
</evidence>
<protein>
    <submittedName>
        <fullName evidence="2">Uncharacterized protein</fullName>
    </submittedName>
</protein>
<organism evidence="2 3">
    <name type="scientific">Trypanosoma cruzi</name>
    <dbReference type="NCBI Taxonomy" id="5693"/>
    <lineage>
        <taxon>Eukaryota</taxon>
        <taxon>Discoba</taxon>
        <taxon>Euglenozoa</taxon>
        <taxon>Kinetoplastea</taxon>
        <taxon>Metakinetoplastina</taxon>
        <taxon>Trypanosomatida</taxon>
        <taxon>Trypanosomatidae</taxon>
        <taxon>Trypanosoma</taxon>
        <taxon>Schizotrypanum</taxon>
    </lineage>
</organism>
<gene>
    <name evidence="2" type="ORF">C3747_234g19</name>
</gene>
<accession>A0A2V2VPE5</accession>
<proteinExistence type="predicted"/>
<sequence>MQMKSLNRGEKDFVRMDRSRHILSYFAAVTVIYISCLSFSSLFSDILPETLDGVWTSLHTLEDEGINLTCFHDSTRYCVASIKIKKLVIENFSIQFVFSQVVGWVGAKSLSEDGWVFLRHNNGRLIFRILKDFGVDTFVLERPQDKNGAKAVWKRKGRYIFLIFFAVGLFKWVQIRFFLDHPRKNAIRYRKKFL</sequence>
<evidence type="ECO:0000313" key="2">
    <source>
        <dbReference type="EMBL" id="PWU98221.1"/>
    </source>
</evidence>
<dbReference type="AlphaFoldDB" id="A0A2V2VPE5"/>
<keyword evidence="1" id="KW-0812">Transmembrane</keyword>
<dbReference type="EMBL" id="PRFC01000234">
    <property type="protein sequence ID" value="PWU98221.1"/>
    <property type="molecule type" value="Genomic_DNA"/>
</dbReference>